<dbReference type="HOGENOM" id="CLU_268875_0_0_1"/>
<keyword evidence="2" id="KW-0964">Secreted</keyword>
<proteinExistence type="inferred from homology"/>
<dbReference type="InterPro" id="IPR001314">
    <property type="entry name" value="Peptidase_S1A"/>
</dbReference>
<comment type="subcellular location">
    <subcellularLocation>
        <location evidence="1">Secreted</location>
    </subcellularLocation>
</comment>
<dbReference type="MEROPS" id="S01.200"/>
<dbReference type="InterPro" id="IPR051333">
    <property type="entry name" value="CLIP_Serine_Protease"/>
</dbReference>
<dbReference type="Pfam" id="PF00089">
    <property type="entry name" value="Trypsin"/>
    <property type="match status" value="5"/>
</dbReference>
<evidence type="ECO:0000256" key="9">
    <source>
        <dbReference type="RuleBase" id="RU363034"/>
    </source>
</evidence>
<dbReference type="PROSITE" id="PS00134">
    <property type="entry name" value="TRYPSIN_HIS"/>
    <property type="match status" value="2"/>
</dbReference>
<dbReference type="PROSITE" id="PS50240">
    <property type="entry name" value="TRYPSIN_DOM"/>
    <property type="match status" value="3"/>
</dbReference>
<dbReference type="GO" id="GO:0045087">
    <property type="term" value="P:innate immune response"/>
    <property type="evidence" value="ECO:0007669"/>
    <property type="project" value="UniProtKB-KW"/>
</dbReference>
<dbReference type="GO" id="GO:0006508">
    <property type="term" value="P:proteolysis"/>
    <property type="evidence" value="ECO:0007669"/>
    <property type="project" value="UniProtKB-KW"/>
</dbReference>
<dbReference type="PRINTS" id="PR00722">
    <property type="entry name" value="CHYMOTRYPSIN"/>
</dbReference>
<dbReference type="PANTHER" id="PTHR24260">
    <property type="match status" value="1"/>
</dbReference>
<evidence type="ECO:0000256" key="7">
    <source>
        <dbReference type="ARBA" id="ARBA00023180"/>
    </source>
</evidence>
<dbReference type="VEuPathDB" id="VectorBase:CPIJ005465"/>
<dbReference type="InterPro" id="IPR009003">
    <property type="entry name" value="Peptidase_S1_PA"/>
</dbReference>
<dbReference type="CDD" id="cd00190">
    <property type="entry name" value="Tryp_SPc"/>
    <property type="match status" value="1"/>
</dbReference>
<keyword evidence="3" id="KW-0399">Innate immunity</keyword>
<dbReference type="GO" id="GO:0005576">
    <property type="term" value="C:extracellular region"/>
    <property type="evidence" value="ECO:0007669"/>
    <property type="project" value="UniProtKB-SubCell"/>
</dbReference>
<dbReference type="PANTHER" id="PTHR24260:SF147">
    <property type="entry name" value="EG:BACR7A4.3 PROTEIN-RELATED"/>
    <property type="match status" value="1"/>
</dbReference>
<feature type="domain" description="Peptidase S1" evidence="10">
    <location>
        <begin position="1"/>
        <end position="438"/>
    </location>
</feature>
<dbReference type="EMBL" id="DS231917">
    <property type="protein sequence ID" value="EDS26187.1"/>
    <property type="molecule type" value="Genomic_DNA"/>
</dbReference>
<keyword evidence="4" id="KW-0732">Signal</keyword>
<dbReference type="EnsemblMetazoa" id="CPIJ005465-RA">
    <property type="protein sequence ID" value="CPIJ005465-PA"/>
    <property type="gene ID" value="CPIJ005465"/>
</dbReference>
<evidence type="ECO:0000256" key="2">
    <source>
        <dbReference type="ARBA" id="ARBA00022525"/>
    </source>
</evidence>
<dbReference type="VEuPathDB" id="VectorBase:CQUJHB018466"/>
<evidence type="ECO:0000256" key="1">
    <source>
        <dbReference type="ARBA" id="ARBA00004613"/>
    </source>
</evidence>
<dbReference type="InterPro" id="IPR043504">
    <property type="entry name" value="Peptidase_S1_PA_chymotrypsin"/>
</dbReference>
<evidence type="ECO:0000313" key="11">
    <source>
        <dbReference type="EMBL" id="EDS26187.1"/>
    </source>
</evidence>
<keyword evidence="5" id="KW-0391">Immunity</keyword>
<protein>
    <submittedName>
        <fullName evidence="11 12">Snake</fullName>
    </submittedName>
</protein>
<feature type="domain" description="Peptidase S1" evidence="10">
    <location>
        <begin position="747"/>
        <end position="992"/>
    </location>
</feature>
<dbReference type="SMART" id="SM00020">
    <property type="entry name" value="Tryp_SPc"/>
    <property type="match status" value="1"/>
</dbReference>
<accession>B0WFF0</accession>
<dbReference type="KEGG" id="cqu:CpipJ_CPIJ005465"/>
<dbReference type="Proteomes" id="UP000002320">
    <property type="component" value="Unassembled WGS sequence"/>
</dbReference>
<keyword evidence="6" id="KW-1015">Disulfide bond</keyword>
<organism>
    <name type="scientific">Culex quinquefasciatus</name>
    <name type="common">Southern house mosquito</name>
    <name type="synonym">Culex pungens</name>
    <dbReference type="NCBI Taxonomy" id="7176"/>
    <lineage>
        <taxon>Eukaryota</taxon>
        <taxon>Metazoa</taxon>
        <taxon>Ecdysozoa</taxon>
        <taxon>Arthropoda</taxon>
        <taxon>Hexapoda</taxon>
        <taxon>Insecta</taxon>
        <taxon>Pterygota</taxon>
        <taxon>Neoptera</taxon>
        <taxon>Endopterygota</taxon>
        <taxon>Diptera</taxon>
        <taxon>Nematocera</taxon>
        <taxon>Culicoidea</taxon>
        <taxon>Culicidae</taxon>
        <taxon>Culicinae</taxon>
        <taxon>Culicini</taxon>
        <taxon>Culex</taxon>
        <taxon>Culex</taxon>
    </lineage>
</organism>
<dbReference type="InterPro" id="IPR033116">
    <property type="entry name" value="TRYPSIN_SER"/>
</dbReference>
<evidence type="ECO:0000259" key="10">
    <source>
        <dbReference type="PROSITE" id="PS50240"/>
    </source>
</evidence>
<comment type="similarity">
    <text evidence="8">Belongs to the peptidase S1 family. CLIP subfamily.</text>
</comment>
<dbReference type="SMR" id="B0WFF0"/>
<dbReference type="eggNOG" id="KOG3627">
    <property type="taxonomic scope" value="Eukaryota"/>
</dbReference>
<dbReference type="AlphaFoldDB" id="B0WFF0"/>
<sequence>MPPDSSIGWRCGGSLITGRFVLTAAHCVIDSRLGTAFFSARFEMMDKYFRNVPPDVVRFGDLDIFGPDGDEYAQQLGIAEIIRHPEHRFSAYYNDIALIKLGDSGGPLQVKLMHNFRETPFVVAVTSFGLPCGTSNPGVYTRVAPYLDWLVTTMKDRGERVDDQTFNTTACARRYVSLRDPYEGVVQHRNETYVDVNYSSQHMLLDVELPPYIAKLGWAAGSTGAEYCYGVIVDEEIVLTVADCVEFMGKPVNRIVSPEKIDVAAIYIHPLYKKGASYNNIAILKLKSLLDFKSETTASCIWHDSKLPYERIQTIGVGRKDLLLLPELAKLPDPTQATYRAKITAFNETSCHLSKASLASMRHGFAHELVCAGNDFFLVPEVCNLAIGGPLFGTRWHDDREYGYTFALAQFGRDCGFGEHLLATRLWSHIDWMKSVLLPGHHHASSRLLFLERDRHEGDPCKTEHGVDGRCVALGECFQSRVEFLNRTDKQFCSSTEVVCCPLDVIEKKKKAVDRRTELDDCQQIVSKLNVLNPYGFMVEIGSEFDDEFRCLGSIVATRTIVTTRSCLGNSIPTKVRSLTEVNSTIQVENVTFHDLYNASDSSFDIALLKLEIPIIWSPQLYPACLWMNKTHTPMITRMLYMDDDRVSVEMIQAKYNSDCQRVHPRKLHRSQLCAKEVWDEPVCRKSGDVLVSQTATGPSYLVGLALHEDGCSGWDYGTFTRISMLVDWINCRQRFFQYFYASDPFGISGLPARLYEFAHMGAIGWSQPNGTVDWRCGGSLIWDNFVLTAAHCAIDYRNVPPDVVRFGDLNIFTEEGDEYAQQIGIAKFVRHPGHRFSSHYHDIALIRLERNVTINETVLPACLWTDMEVRFKRMDAIGWGKVGFSGEQSPELLKMGLSPISNEECGKVFNKETNRRLRTGLQEHHICASDEKADTCEGDSGGPLQVKLMHNMRETPFIVGVTSFGLPCSPENPGVYTRVASYVDWIVDTMQNHGAVVDDQTFNTTICALRHAPLREYYDGIVIERNGTTATIDVFQKHLTDVDELPSFIAKLDHENCYGVIVDEETVLTTADCAEYKGNDIALAKIKESLTWSSSIYPACLWMNKTHTPLVMRMIFEDDDHLDHAKIIARYNSDCQRTHPSPLHLSQLCGRTPRRDSVCRNASDVLIAQTTEGGVTYLVGMSQHEDQCGSWRHGTFTRISALVGWVKRNVLNLDRWNT</sequence>
<reference evidence="12" key="2">
    <citation type="submission" date="2020-05" db="UniProtKB">
        <authorList>
            <consortium name="EnsemblMetazoa"/>
        </authorList>
    </citation>
    <scope>IDENTIFICATION</scope>
    <source>
        <strain evidence="12">JHB</strain>
    </source>
</reference>
<dbReference type="InterPro" id="IPR018114">
    <property type="entry name" value="TRYPSIN_HIS"/>
</dbReference>
<dbReference type="VEuPathDB" id="VectorBase:CQUJHB007286"/>
<keyword evidence="9" id="KW-0378">Hydrolase</keyword>
<evidence type="ECO:0000256" key="8">
    <source>
        <dbReference type="ARBA" id="ARBA00024195"/>
    </source>
</evidence>
<reference evidence="11" key="1">
    <citation type="submission" date="2007-03" db="EMBL/GenBank/DDBJ databases">
        <title>Annotation of Culex pipiens quinquefasciatus.</title>
        <authorList>
            <consortium name="The Broad Institute Genome Sequencing Platform"/>
            <person name="Atkinson P.W."/>
            <person name="Hemingway J."/>
            <person name="Christensen B.M."/>
            <person name="Higgs S."/>
            <person name="Kodira C."/>
            <person name="Hannick L."/>
            <person name="Megy K."/>
            <person name="O'Leary S."/>
            <person name="Pearson M."/>
            <person name="Haas B.J."/>
            <person name="Mauceli E."/>
            <person name="Wortman J.R."/>
            <person name="Lee N.H."/>
            <person name="Guigo R."/>
            <person name="Stanke M."/>
            <person name="Alvarado L."/>
            <person name="Amedeo P."/>
            <person name="Antoine C.H."/>
            <person name="Arensburger P."/>
            <person name="Bidwell S.L."/>
            <person name="Crawford M."/>
            <person name="Camaro F."/>
            <person name="Devon K."/>
            <person name="Engels R."/>
            <person name="Hammond M."/>
            <person name="Howarth C."/>
            <person name="Koehrsen M."/>
            <person name="Lawson D."/>
            <person name="Montgomery P."/>
            <person name="Nene V."/>
            <person name="Nusbaum C."/>
            <person name="Puiu D."/>
            <person name="Romero-Severson J."/>
            <person name="Severson D.W."/>
            <person name="Shumway M."/>
            <person name="Sisk P."/>
            <person name="Stolte C."/>
            <person name="Zeng Q."/>
            <person name="Eisenstadt E."/>
            <person name="Fraser-Liggett C."/>
            <person name="Strausberg R."/>
            <person name="Galagan J."/>
            <person name="Birren B."/>
            <person name="Collins F.H."/>
        </authorList>
    </citation>
    <scope>NUCLEOTIDE SEQUENCE [LARGE SCALE GENOMIC DNA]</scope>
    <source>
        <strain evidence="11">JHB</strain>
    </source>
</reference>
<dbReference type="FunFam" id="2.40.10.10:FF:000028">
    <property type="entry name" value="Serine protease easter"/>
    <property type="match status" value="1"/>
</dbReference>
<keyword evidence="9" id="KW-0645">Protease</keyword>
<dbReference type="InterPro" id="IPR001254">
    <property type="entry name" value="Trypsin_dom"/>
</dbReference>
<evidence type="ECO:0000256" key="5">
    <source>
        <dbReference type="ARBA" id="ARBA00022859"/>
    </source>
</evidence>
<evidence type="ECO:0000313" key="13">
    <source>
        <dbReference type="Proteomes" id="UP000002320"/>
    </source>
</evidence>
<gene>
    <name evidence="12" type="primary">6037534</name>
    <name evidence="11" type="ORF">CpipJ_CPIJ005465</name>
</gene>
<evidence type="ECO:0000256" key="6">
    <source>
        <dbReference type="ARBA" id="ARBA00023157"/>
    </source>
</evidence>
<keyword evidence="13" id="KW-1185">Reference proteome</keyword>
<keyword evidence="9" id="KW-0720">Serine protease</keyword>
<dbReference type="SUPFAM" id="SSF50494">
    <property type="entry name" value="Trypsin-like serine proteases"/>
    <property type="match status" value="5"/>
</dbReference>
<feature type="domain" description="Peptidase S1" evidence="10">
    <location>
        <begin position="534"/>
        <end position="735"/>
    </location>
</feature>
<evidence type="ECO:0000313" key="12">
    <source>
        <dbReference type="EnsemblMetazoa" id="CPIJ005465-PA"/>
    </source>
</evidence>
<evidence type="ECO:0000256" key="4">
    <source>
        <dbReference type="ARBA" id="ARBA00022729"/>
    </source>
</evidence>
<dbReference type="VEuPathDB" id="VectorBase:CQUJHB014357"/>
<name>B0WFF0_CULQU</name>
<dbReference type="GO" id="GO:0004252">
    <property type="term" value="F:serine-type endopeptidase activity"/>
    <property type="evidence" value="ECO:0007669"/>
    <property type="project" value="InterPro"/>
</dbReference>
<keyword evidence="7" id="KW-0325">Glycoprotein</keyword>
<dbReference type="InParanoid" id="B0WFF0"/>
<evidence type="ECO:0000256" key="3">
    <source>
        <dbReference type="ARBA" id="ARBA00022588"/>
    </source>
</evidence>
<dbReference type="OrthoDB" id="6380398at2759"/>
<dbReference type="Gene3D" id="2.40.10.10">
    <property type="entry name" value="Trypsin-like serine proteases"/>
    <property type="match status" value="7"/>
</dbReference>
<dbReference type="PROSITE" id="PS00135">
    <property type="entry name" value="TRYPSIN_SER"/>
    <property type="match status" value="1"/>
</dbReference>